<sequence length="893" mass="96161">MKSITNSEAANMSLPNQTPYNIYTANGMTTVFPYEFYIIGAGDIQVTLNGVVIESGYTVQGVGNVPGGDVTFLIPPSNGTTVMLERVIPTYRLTDYQDNGDLLADTVNKDFDRLWMAIQSAFIGLGLALRRPLFGGPFNAEGYRISNLGDPINDSDAVNKRWFLQQNQQNLSKTLRVPDGPITNLPGVAERKNKIVGMNNDGQPVMLLPESGSAADVMLELASSADGEGDALVSVKQPFAGSNSTTVHQKMREAVSINDGSSGGAEPDGVTDCYSALMGLYTAGCSVIRFPFIPGTASIYYFSYFDPDQIQGVTFDVDFGVKISVPNDWLAGKPSALNIRFSRSTQFIFRSLKTEYTATTGNKEAYSEKTTFLESPDFDRSVVSNINVLTDMTPIKISWPSSDSWSTESYNASDTDFGQFSVASGDNNFRISVIDVLPTDEISTTMYATNNPQVCAIVRHTGGYAGVFATTSQTGISIQGFEKKQGQAPTTFNITYPMLNEHLSYIPVNCEWKIRINNFTSFDVLLNGFVAASLTAQGFIIDAGFGGFFNSGTTNPAVRFLNPVKIKNNGYTRNSFMAVKVFGDSISSDRVDCWPHYLKKELEFAEGVRAWSIINKAIPGDTSSGQLAIMQADGVSDANVVVIAVGTNDAQGQLDLAQYKNNLTSMVNICQTGGKPVVLIKFGLWYPQALAGAGVGQNTANYEYAARYRSVVSRVAAEKKVKLVELTDCEGPLVAYYINPSLSINMVGQGDGVVHDSIHPTSMTTMLIARKIARAIMGIFVSERGMGIIGMGAIVAVNNWVVNINDRSVQMDVSDEGVVNLTGIIFKSTGSTTDGTVIMQVPKNMAPKRIIEIPVAAATAGVRLIISPAGAISIAGATTTTTYISVAGISWQL</sequence>
<accession>A0ABS6DGP5</accession>
<feature type="domain" description="SGNH hydrolase-type esterase" evidence="1">
    <location>
        <begin position="581"/>
        <end position="734"/>
    </location>
</feature>
<dbReference type="Pfam" id="PF13472">
    <property type="entry name" value="Lipase_GDSL_2"/>
    <property type="match status" value="1"/>
</dbReference>
<proteinExistence type="predicted"/>
<dbReference type="Proteomes" id="UP000686327">
    <property type="component" value="Unassembled WGS sequence"/>
</dbReference>
<comment type="caution">
    <text evidence="2">The sequence shown here is derived from an EMBL/GenBank/DDBJ whole genome shotgun (WGS) entry which is preliminary data.</text>
</comment>
<keyword evidence="3" id="KW-1185">Reference proteome</keyword>
<dbReference type="PANTHER" id="PTHR30383">
    <property type="entry name" value="THIOESTERASE 1/PROTEASE 1/LYSOPHOSPHOLIPASE L1"/>
    <property type="match status" value="1"/>
</dbReference>
<dbReference type="InterPro" id="IPR013830">
    <property type="entry name" value="SGNH_hydro"/>
</dbReference>
<gene>
    <name evidence="2" type="ORF">KC222_10200</name>
</gene>
<evidence type="ECO:0000313" key="2">
    <source>
        <dbReference type="EMBL" id="MBU4682386.1"/>
    </source>
</evidence>
<dbReference type="PANTHER" id="PTHR30383:SF5">
    <property type="entry name" value="SGNH HYDROLASE-TYPE ESTERASE DOMAIN-CONTAINING PROTEIN"/>
    <property type="match status" value="1"/>
</dbReference>
<dbReference type="EMBL" id="JAGRYU010000013">
    <property type="protein sequence ID" value="MBU4682386.1"/>
    <property type="molecule type" value="Genomic_DNA"/>
</dbReference>
<reference evidence="3" key="2">
    <citation type="submission" date="2023-07" db="EMBL/GenBank/DDBJ databases">
        <title>Cedecea davisae an AmpC producer and its therapeutic implications.</title>
        <authorList>
            <person name="Notter J."/>
        </authorList>
    </citation>
    <scope>NUCLEOTIDE SEQUENCE [LARGE SCALE GENOMIC DNA]</scope>
    <source>
        <strain evidence="3">1</strain>
    </source>
</reference>
<evidence type="ECO:0000313" key="3">
    <source>
        <dbReference type="Proteomes" id="UP000686327"/>
    </source>
</evidence>
<dbReference type="InterPro" id="IPR051532">
    <property type="entry name" value="Ester_Hydrolysis_Enzymes"/>
</dbReference>
<name>A0ABS6DGP5_9ENTR</name>
<evidence type="ECO:0000259" key="1">
    <source>
        <dbReference type="Pfam" id="PF13472"/>
    </source>
</evidence>
<protein>
    <recommendedName>
        <fullName evidence="1">SGNH hydrolase-type esterase domain-containing protein</fullName>
    </recommendedName>
</protein>
<reference evidence="2 3" key="1">
    <citation type="submission" date="2021-04" db="EMBL/GenBank/DDBJ databases">
        <authorList>
            <person name="Seiffert S.N."/>
        </authorList>
    </citation>
    <scope>NUCLEOTIDE SEQUENCE [LARGE SCALE GENOMIC DNA]</scope>
    <source>
        <strain evidence="2 3">1</strain>
    </source>
</reference>
<organism evidence="2 3">
    <name type="scientific">Cedecea davisae</name>
    <dbReference type="NCBI Taxonomy" id="158484"/>
    <lineage>
        <taxon>Bacteria</taxon>
        <taxon>Pseudomonadati</taxon>
        <taxon>Pseudomonadota</taxon>
        <taxon>Gammaproteobacteria</taxon>
        <taxon>Enterobacterales</taxon>
        <taxon>Enterobacteriaceae</taxon>
        <taxon>Cedecea</taxon>
    </lineage>
</organism>
<dbReference type="RefSeq" id="WP_216375615.1">
    <property type="nucleotide sequence ID" value="NZ_JAGRYT010000038.1"/>
</dbReference>